<dbReference type="PANTHER" id="PTHR43442:SF3">
    <property type="entry name" value="GLUCONOKINASE-RELATED"/>
    <property type="match status" value="1"/>
</dbReference>
<evidence type="ECO:0000256" key="10">
    <source>
        <dbReference type="RuleBase" id="RU363066"/>
    </source>
</evidence>
<dbReference type="KEGG" id="gai:IMCC3135_00790"/>
<evidence type="ECO:0000256" key="5">
    <source>
        <dbReference type="ARBA" id="ARBA00022741"/>
    </source>
</evidence>
<dbReference type="Pfam" id="PF01202">
    <property type="entry name" value="SKI"/>
    <property type="match status" value="1"/>
</dbReference>
<keyword evidence="4 10" id="KW-0808">Transferase</keyword>
<dbReference type="GO" id="GO:0046316">
    <property type="term" value="F:gluconokinase activity"/>
    <property type="evidence" value="ECO:0007669"/>
    <property type="project" value="UniProtKB-EC"/>
</dbReference>
<dbReference type="GO" id="GO:0005524">
    <property type="term" value="F:ATP binding"/>
    <property type="evidence" value="ECO:0007669"/>
    <property type="project" value="UniProtKB-KW"/>
</dbReference>
<dbReference type="InterPro" id="IPR031322">
    <property type="entry name" value="Shikimate/glucono_kinase"/>
</dbReference>
<evidence type="ECO:0000256" key="4">
    <source>
        <dbReference type="ARBA" id="ARBA00022679"/>
    </source>
</evidence>
<evidence type="ECO:0000256" key="1">
    <source>
        <dbReference type="ARBA" id="ARBA00004761"/>
    </source>
</evidence>
<dbReference type="Gene3D" id="3.40.50.300">
    <property type="entry name" value="P-loop containing nucleotide triphosphate hydrolases"/>
    <property type="match status" value="1"/>
</dbReference>
<dbReference type="EMBL" id="CP018632">
    <property type="protein sequence ID" value="ASJ70284.1"/>
    <property type="molecule type" value="Genomic_DNA"/>
</dbReference>
<dbReference type="AlphaFoldDB" id="A0A2Z2NT43"/>
<dbReference type="PANTHER" id="PTHR43442">
    <property type="entry name" value="GLUCONOKINASE-RELATED"/>
    <property type="match status" value="1"/>
</dbReference>
<dbReference type="FunFam" id="3.40.50.300:FF:000522">
    <property type="entry name" value="Gluconokinase"/>
    <property type="match status" value="1"/>
</dbReference>
<organism evidence="11 12">
    <name type="scientific">Granulosicoccus antarcticus IMCC3135</name>
    <dbReference type="NCBI Taxonomy" id="1192854"/>
    <lineage>
        <taxon>Bacteria</taxon>
        <taxon>Pseudomonadati</taxon>
        <taxon>Pseudomonadota</taxon>
        <taxon>Gammaproteobacteria</taxon>
        <taxon>Chromatiales</taxon>
        <taxon>Granulosicoccaceae</taxon>
        <taxon>Granulosicoccus</taxon>
    </lineage>
</organism>
<dbReference type="RefSeq" id="WP_088921619.1">
    <property type="nucleotide sequence ID" value="NZ_CP018632.1"/>
</dbReference>
<dbReference type="Proteomes" id="UP000250079">
    <property type="component" value="Chromosome"/>
</dbReference>
<keyword evidence="12" id="KW-1185">Reference proteome</keyword>
<protein>
    <recommendedName>
        <fullName evidence="3 10">Gluconokinase</fullName>
        <ecNumber evidence="3 10">2.7.1.12</ecNumber>
    </recommendedName>
</protein>
<evidence type="ECO:0000313" key="12">
    <source>
        <dbReference type="Proteomes" id="UP000250079"/>
    </source>
</evidence>
<dbReference type="NCBIfam" id="TIGR01313">
    <property type="entry name" value="therm_gnt_kin"/>
    <property type="match status" value="1"/>
</dbReference>
<dbReference type="InterPro" id="IPR006001">
    <property type="entry name" value="Therm_gnt_kin"/>
</dbReference>
<evidence type="ECO:0000256" key="8">
    <source>
        <dbReference type="ARBA" id="ARBA00023064"/>
    </source>
</evidence>
<keyword evidence="8" id="KW-0311">Gluconate utilization</keyword>
<dbReference type="InterPro" id="IPR027417">
    <property type="entry name" value="P-loop_NTPase"/>
</dbReference>
<dbReference type="CDD" id="cd02021">
    <property type="entry name" value="GntK"/>
    <property type="match status" value="1"/>
</dbReference>
<keyword evidence="6 10" id="KW-0418">Kinase</keyword>
<evidence type="ECO:0000256" key="3">
    <source>
        <dbReference type="ARBA" id="ARBA00012054"/>
    </source>
</evidence>
<dbReference type="SUPFAM" id="SSF52540">
    <property type="entry name" value="P-loop containing nucleoside triphosphate hydrolases"/>
    <property type="match status" value="1"/>
</dbReference>
<dbReference type="GO" id="GO:0005737">
    <property type="term" value="C:cytoplasm"/>
    <property type="evidence" value="ECO:0007669"/>
    <property type="project" value="TreeGrafter"/>
</dbReference>
<dbReference type="PROSITE" id="PS51257">
    <property type="entry name" value="PROKAR_LIPOPROTEIN"/>
    <property type="match status" value="1"/>
</dbReference>
<proteinExistence type="inferred from homology"/>
<dbReference type="OrthoDB" id="241638at2"/>
<comment type="catalytic activity">
    <reaction evidence="9 10">
        <text>D-gluconate + ATP = 6-phospho-D-gluconate + ADP + H(+)</text>
        <dbReference type="Rhea" id="RHEA:19433"/>
        <dbReference type="ChEBI" id="CHEBI:15378"/>
        <dbReference type="ChEBI" id="CHEBI:18391"/>
        <dbReference type="ChEBI" id="CHEBI:30616"/>
        <dbReference type="ChEBI" id="CHEBI:58759"/>
        <dbReference type="ChEBI" id="CHEBI:456216"/>
        <dbReference type="EC" id="2.7.1.12"/>
    </reaction>
</comment>
<keyword evidence="5 10" id="KW-0547">Nucleotide-binding</keyword>
<evidence type="ECO:0000256" key="6">
    <source>
        <dbReference type="ARBA" id="ARBA00022777"/>
    </source>
</evidence>
<dbReference type="GO" id="GO:0019521">
    <property type="term" value="P:D-gluconate metabolic process"/>
    <property type="evidence" value="ECO:0007669"/>
    <property type="project" value="UniProtKB-KW"/>
</dbReference>
<gene>
    <name evidence="11" type="primary">gntK</name>
    <name evidence="11" type="ORF">IMCC3135_00790</name>
</gene>
<evidence type="ECO:0000256" key="2">
    <source>
        <dbReference type="ARBA" id="ARBA00008420"/>
    </source>
</evidence>
<evidence type="ECO:0000256" key="9">
    <source>
        <dbReference type="ARBA" id="ARBA00048090"/>
    </source>
</evidence>
<keyword evidence="7 10" id="KW-0067">ATP-binding</keyword>
<accession>A0A2Z2NT43</accession>
<name>A0A2Z2NT43_9GAMM</name>
<sequence>MTAKPANAPLIIIVMGVSGCGKSSVASQLATDLKGHFKDGDELHPASNIDKMAAGTPLSDEDRQPWLEDVARYAASQAQTHGICVIACSALKQTYRQTLSTAGNVVFVFLEGSQEMIGSRMSRREGHFMPDSLLLSQFAALEDPRKEDNVVTVSIEDDIPTISHNAVLALRKHGFWPAPA</sequence>
<reference evidence="11 12" key="1">
    <citation type="submission" date="2016-12" db="EMBL/GenBank/DDBJ databases">
        <authorList>
            <person name="Song W.-J."/>
            <person name="Kurnit D.M."/>
        </authorList>
    </citation>
    <scope>NUCLEOTIDE SEQUENCE [LARGE SCALE GENOMIC DNA]</scope>
    <source>
        <strain evidence="11 12">IMCC3135</strain>
    </source>
</reference>
<evidence type="ECO:0000313" key="11">
    <source>
        <dbReference type="EMBL" id="ASJ70284.1"/>
    </source>
</evidence>
<comment type="similarity">
    <text evidence="2 10">Belongs to the gluconokinase GntK/GntV family.</text>
</comment>
<comment type="pathway">
    <text evidence="1">Carbohydrate acid metabolism.</text>
</comment>
<dbReference type="EC" id="2.7.1.12" evidence="3 10"/>
<evidence type="ECO:0000256" key="7">
    <source>
        <dbReference type="ARBA" id="ARBA00022840"/>
    </source>
</evidence>